<dbReference type="InterPro" id="IPR052664">
    <property type="entry name" value="BTB-MATH_domain_protein"/>
</dbReference>
<keyword evidence="1" id="KW-0812">Transmembrane</keyword>
<evidence type="ECO:0000259" key="2">
    <source>
        <dbReference type="Pfam" id="PF00917"/>
    </source>
</evidence>
<feature type="transmembrane region" description="Helical" evidence="1">
    <location>
        <begin position="49"/>
        <end position="66"/>
    </location>
</feature>
<name>A8XMV9_CAEBR</name>
<dbReference type="Proteomes" id="UP000008549">
    <property type="component" value="Unassembled WGS sequence"/>
</dbReference>
<dbReference type="Pfam" id="PF00917">
    <property type="entry name" value="MATH"/>
    <property type="match status" value="1"/>
</dbReference>
<protein>
    <submittedName>
        <fullName evidence="3">Protein CBG15855</fullName>
    </submittedName>
</protein>
<dbReference type="InterPro" id="IPR002083">
    <property type="entry name" value="MATH/TRAF_dom"/>
</dbReference>
<dbReference type="CTD" id="8582573"/>
<dbReference type="Gene3D" id="2.60.210.10">
    <property type="entry name" value="Apoptosis, Tumor Necrosis Factor Receptor Associated Protein 2, Chain A"/>
    <property type="match status" value="1"/>
</dbReference>
<feature type="transmembrane region" description="Helical" evidence="1">
    <location>
        <begin position="113"/>
        <end position="139"/>
    </location>
</feature>
<dbReference type="InterPro" id="IPR008974">
    <property type="entry name" value="TRAF-like"/>
</dbReference>
<organism evidence="3 4">
    <name type="scientific">Caenorhabditis briggsae</name>
    <dbReference type="NCBI Taxonomy" id="6238"/>
    <lineage>
        <taxon>Eukaryota</taxon>
        <taxon>Metazoa</taxon>
        <taxon>Ecdysozoa</taxon>
        <taxon>Nematoda</taxon>
        <taxon>Chromadorea</taxon>
        <taxon>Rhabditida</taxon>
        <taxon>Rhabditina</taxon>
        <taxon>Rhabditomorpha</taxon>
        <taxon>Rhabditoidea</taxon>
        <taxon>Rhabditidae</taxon>
        <taxon>Peloderinae</taxon>
        <taxon>Caenorhabditis</taxon>
    </lineage>
</organism>
<dbReference type="HOGENOM" id="CLU_678318_0_0_1"/>
<evidence type="ECO:0000256" key="1">
    <source>
        <dbReference type="SAM" id="Phobius"/>
    </source>
</evidence>
<accession>A8XMV9</accession>
<sequence length="406" mass="47152">MRLYILSYLNDNSSEYSNLSGNLSENSGNSGNSTGTENLLMKFDNFEQFLNFYNFLGFLLIFAGLYGYKIYKEQFFEFSNFRKFHIFMYCCIFSMALIIFYILYPIVEGFWKWITVFFGLVVLLSHSFIILALTFLDLVTVVFGMSNPRKVLGIAFPGLLFFRFMTSGEPQNRYSEEIAHFYILPYSWLISCYICNSYPVKKWIQNREEKSKNPEIPMESIGSTVVPRERRDSVETTVSYLQKIIVKRLDNHLDIYLALAKERNNEEWSVDTFHSFEMSVTQKYNEIIKQRGEICNGHMYGALKFCTWQYMQNYILVDGKLSVKTQVHIKKMAGSAKSKLIDFDASAKFSDYILEVGGQKFHVLKQEKLLSEIKTLETYKSIVADGVDDFSLDVAQALLKKSLSLQ</sequence>
<feature type="domain" description="MATH" evidence="2">
    <location>
        <begin position="233"/>
        <end position="329"/>
    </location>
</feature>
<keyword evidence="1" id="KW-1133">Transmembrane helix</keyword>
<gene>
    <name evidence="3 5" type="ORF">CBG15855</name>
    <name evidence="3" type="ORF">CBG_15855</name>
</gene>
<evidence type="ECO:0000313" key="5">
    <source>
        <dbReference type="WormBase" id="CBG15855"/>
    </source>
</evidence>
<dbReference type="GeneID" id="8582573"/>
<dbReference type="RefSeq" id="XP_045095810.1">
    <property type="nucleotide sequence ID" value="XM_045241425.1"/>
</dbReference>
<dbReference type="KEGG" id="cbr:CBG_15855"/>
<feature type="transmembrane region" description="Helical" evidence="1">
    <location>
        <begin position="86"/>
        <end position="107"/>
    </location>
</feature>
<evidence type="ECO:0000313" key="4">
    <source>
        <dbReference type="Proteomes" id="UP000008549"/>
    </source>
</evidence>
<feature type="transmembrane region" description="Helical" evidence="1">
    <location>
        <begin position="151"/>
        <end position="167"/>
    </location>
</feature>
<feature type="transmembrane region" description="Helical" evidence="1">
    <location>
        <begin position="179"/>
        <end position="200"/>
    </location>
</feature>
<dbReference type="PANTHER" id="PTHR22743:SF165">
    <property type="entry name" value="BTB AND MATH DOMAIN CONTAINING-RELATED"/>
    <property type="match status" value="1"/>
</dbReference>
<dbReference type="EMBL" id="HE600911">
    <property type="protein sequence ID" value="CAP33984.2"/>
    <property type="molecule type" value="Genomic_DNA"/>
</dbReference>
<dbReference type="InParanoid" id="A8XMV9"/>
<keyword evidence="4" id="KW-1185">Reference proteome</keyword>
<dbReference type="AlphaFoldDB" id="A8XMV9"/>
<dbReference type="PANTHER" id="PTHR22743">
    <property type="entry name" value="MEPRIN/TRAF-LIKE MATH FAMILY-C.ELEGANS"/>
    <property type="match status" value="1"/>
</dbReference>
<keyword evidence="1" id="KW-0472">Membrane</keyword>
<reference evidence="3 4" key="2">
    <citation type="journal article" date="2011" name="PLoS Genet.">
        <title>Caenorhabditis briggsae recombinant inbred line genotypes reveal inter-strain incompatibility and the evolution of recombination.</title>
        <authorList>
            <person name="Ross J.A."/>
            <person name="Koboldt D.C."/>
            <person name="Staisch J.E."/>
            <person name="Chamberlin H.M."/>
            <person name="Gupta B.P."/>
            <person name="Miller R.D."/>
            <person name="Baird S.E."/>
            <person name="Haag E.S."/>
        </authorList>
    </citation>
    <scope>NUCLEOTIDE SEQUENCE [LARGE SCALE GENOMIC DNA]</scope>
    <source>
        <strain evidence="3 4">AF16</strain>
    </source>
</reference>
<proteinExistence type="predicted"/>
<reference evidence="3 4" key="1">
    <citation type="journal article" date="2003" name="PLoS Biol.">
        <title>The genome sequence of Caenorhabditis briggsae: a platform for comparative genomics.</title>
        <authorList>
            <person name="Stein L.D."/>
            <person name="Bao Z."/>
            <person name="Blasiar D."/>
            <person name="Blumenthal T."/>
            <person name="Brent M.R."/>
            <person name="Chen N."/>
            <person name="Chinwalla A."/>
            <person name="Clarke L."/>
            <person name="Clee C."/>
            <person name="Coghlan A."/>
            <person name="Coulson A."/>
            <person name="D'Eustachio P."/>
            <person name="Fitch D.H."/>
            <person name="Fulton L.A."/>
            <person name="Fulton R.E."/>
            <person name="Griffiths-Jones S."/>
            <person name="Harris T.W."/>
            <person name="Hillier L.W."/>
            <person name="Kamath R."/>
            <person name="Kuwabara P.E."/>
            <person name="Mardis E.R."/>
            <person name="Marra M.A."/>
            <person name="Miner T.L."/>
            <person name="Minx P."/>
            <person name="Mullikin J.C."/>
            <person name="Plumb R.W."/>
            <person name="Rogers J."/>
            <person name="Schein J.E."/>
            <person name="Sohrmann M."/>
            <person name="Spieth J."/>
            <person name="Stajich J.E."/>
            <person name="Wei C."/>
            <person name="Willey D."/>
            <person name="Wilson R.K."/>
            <person name="Durbin R."/>
            <person name="Waterston R.H."/>
        </authorList>
    </citation>
    <scope>NUCLEOTIDE SEQUENCE [LARGE SCALE GENOMIC DNA]</scope>
    <source>
        <strain evidence="3 4">AF16</strain>
    </source>
</reference>
<evidence type="ECO:0000313" key="3">
    <source>
        <dbReference type="EMBL" id="CAP33984.2"/>
    </source>
</evidence>
<dbReference type="WormBase" id="CBG15855">
    <property type="protein sequence ID" value="CBP49849"/>
    <property type="gene ID" value="WBGene00035974"/>
</dbReference>